<evidence type="ECO:0000259" key="1">
    <source>
        <dbReference type="Pfam" id="PF13144"/>
    </source>
</evidence>
<accession>A0A552UEN1</accession>
<dbReference type="AlphaFoldDB" id="A0A552UEN1"/>
<comment type="caution">
    <text evidence="2">The sequence shown here is derived from an EMBL/GenBank/DDBJ whole genome shotgun (WGS) entry which is preliminary data.</text>
</comment>
<feature type="domain" description="Flagella basal body P-ring formation protein FlgA SAF" evidence="1">
    <location>
        <begin position="82"/>
        <end position="147"/>
    </location>
</feature>
<dbReference type="Gene3D" id="2.30.30.760">
    <property type="match status" value="1"/>
</dbReference>
<dbReference type="Pfam" id="PF13144">
    <property type="entry name" value="ChapFlgA"/>
    <property type="match status" value="1"/>
</dbReference>
<dbReference type="Proteomes" id="UP000317894">
    <property type="component" value="Unassembled WGS sequence"/>
</dbReference>
<name>A0A552UEN1_9SPHN</name>
<reference evidence="2 3" key="1">
    <citation type="submission" date="2019-07" db="EMBL/GenBank/DDBJ databases">
        <title>Novel species isolated from glacier.</title>
        <authorList>
            <person name="Liu Q."/>
            <person name="Xin Y.-H."/>
        </authorList>
    </citation>
    <scope>NUCLEOTIDE SEQUENCE [LARGE SCALE GENOMIC DNA]</scope>
    <source>
        <strain evidence="2 3">LB1R16</strain>
    </source>
</reference>
<proteinExistence type="predicted"/>
<organism evidence="2 3">
    <name type="scientific">Glacieibacterium frigidum</name>
    <dbReference type="NCBI Taxonomy" id="2593303"/>
    <lineage>
        <taxon>Bacteria</taxon>
        <taxon>Pseudomonadati</taxon>
        <taxon>Pseudomonadota</taxon>
        <taxon>Alphaproteobacteria</taxon>
        <taxon>Sphingomonadales</taxon>
        <taxon>Sphingosinicellaceae</taxon>
        <taxon>Glacieibacterium</taxon>
    </lineage>
</organism>
<sequence>MTTVPREKWPTPCSVPLKGDPAMLAAALAAQIAAFTGQPVTLDPRLAPPDCAATPVIAWVPPGRGAVSVSCASPGWRLFVPVAGNAARAAPVVRRGDVVAVVAGGPGYRISVAAIAETDAAPGARLRLRNRATGERLQAELRDDGEIWLAGL</sequence>
<evidence type="ECO:0000313" key="2">
    <source>
        <dbReference type="EMBL" id="TRW16688.1"/>
    </source>
</evidence>
<dbReference type="OrthoDB" id="7408548at2"/>
<dbReference type="EMBL" id="VJWA01000001">
    <property type="protein sequence ID" value="TRW16688.1"/>
    <property type="molecule type" value="Genomic_DNA"/>
</dbReference>
<evidence type="ECO:0000313" key="3">
    <source>
        <dbReference type="Proteomes" id="UP000317894"/>
    </source>
</evidence>
<protein>
    <recommendedName>
        <fullName evidence="1">Flagella basal body P-ring formation protein FlgA SAF domain-containing protein</fullName>
    </recommendedName>
</protein>
<keyword evidence="3" id="KW-1185">Reference proteome</keyword>
<dbReference type="InterPro" id="IPR017585">
    <property type="entry name" value="SAF_FlgA"/>
</dbReference>
<gene>
    <name evidence="2" type="ORF">FMM06_00260</name>
</gene>